<feature type="region of interest" description="Disordered" evidence="1">
    <location>
        <begin position="1"/>
        <end position="23"/>
    </location>
</feature>
<feature type="compositionally biased region" description="Polar residues" evidence="1">
    <location>
        <begin position="8"/>
        <end position="19"/>
    </location>
</feature>
<gene>
    <name evidence="3" type="ORF">NCWK1_0672</name>
</gene>
<dbReference type="InterPro" id="IPR027417">
    <property type="entry name" value="P-loop_NTPase"/>
</dbReference>
<evidence type="ECO:0000313" key="4">
    <source>
        <dbReference type="Proteomes" id="UP000236527"/>
    </source>
</evidence>
<proteinExistence type="predicted"/>
<dbReference type="InterPro" id="IPR003593">
    <property type="entry name" value="AAA+_ATPase"/>
</dbReference>
<dbReference type="Gene3D" id="3.40.50.300">
    <property type="entry name" value="P-loop containing nucleotide triphosphate hydrolases"/>
    <property type="match status" value="1"/>
</dbReference>
<keyword evidence="4" id="KW-1185">Reference proteome</keyword>
<evidence type="ECO:0000259" key="2">
    <source>
        <dbReference type="SMART" id="SM00382"/>
    </source>
</evidence>
<dbReference type="SMART" id="SM00382">
    <property type="entry name" value="AAA"/>
    <property type="match status" value="1"/>
</dbReference>
<reference evidence="4" key="1">
    <citation type="journal article" date="2018" name="Genome Announc.">
        <title>Draft Genome Sequence of the Nitrogen-Fixing and Hormogonia-Inducing Cyanobacterium Nostoc cycadae Strain WK-1, Isolated from the Coralloid Roots of Cycas revoluta.</title>
        <authorList>
            <person name="Kanesaki Y."/>
            <person name="Hirose M."/>
            <person name="Hirose Y."/>
            <person name="Fujisawa T."/>
            <person name="Nakamura Y."/>
            <person name="Watanabe S."/>
            <person name="Matsunaga S."/>
            <person name="Uchida H."/>
            <person name="Murakami A."/>
        </authorList>
    </citation>
    <scope>NUCLEOTIDE SEQUENCE [LARGE SCALE GENOMIC DNA]</scope>
    <source>
        <strain evidence="4">WK-1</strain>
    </source>
</reference>
<dbReference type="AlphaFoldDB" id="A0A2H6LCM7"/>
<dbReference type="GO" id="GO:0005524">
    <property type="term" value="F:ATP binding"/>
    <property type="evidence" value="ECO:0007669"/>
    <property type="project" value="InterPro"/>
</dbReference>
<feature type="domain" description="AAA+ ATPase" evidence="2">
    <location>
        <begin position="87"/>
        <end position="269"/>
    </location>
</feature>
<sequence>MTDWKIFQGNSEPHDNINQLPPPPSWRKFLGADDELVNEIEQRWQKFSEGLEQDTRNEQRGKSFRIHTDKSNDKNTVINMVNAALYLRRPLLVTGKPGTGKTSLAYAVAYELKLGAVLPWYITARSTLQEGLYRYDAIARLQDVQMGDKSKDIGRYIQLGPLGTALLPSHRPRVLLIDEIDKSDINLPNDLLNLFEEGEFEIPELARISKEVNQVEVRTYDGMDVPIKAGKVRCQNFPFILLTNNGERDFPPAFLRRCLRLNMPYEPDATALKDIVKAHLGSDVITNDEEKINELVAKFRTLREGGDIATDQLLNAIYLVTREFKPAPAEEKDLIEVLLKYLTSAEDR</sequence>
<dbReference type="RefSeq" id="WP_103123737.1">
    <property type="nucleotide sequence ID" value="NZ_DF978422.1"/>
</dbReference>
<dbReference type="CDD" id="cd00009">
    <property type="entry name" value="AAA"/>
    <property type="match status" value="1"/>
</dbReference>
<evidence type="ECO:0000256" key="1">
    <source>
        <dbReference type="SAM" id="MobiDB-lite"/>
    </source>
</evidence>
<dbReference type="EMBL" id="BDGE01000012">
    <property type="protein sequence ID" value="GBE90952.1"/>
    <property type="molecule type" value="Genomic_DNA"/>
</dbReference>
<accession>A0A2H6LCM7</accession>
<protein>
    <submittedName>
        <fullName evidence="3">AAA ATPase</fullName>
    </submittedName>
</protein>
<dbReference type="Pfam" id="PF00004">
    <property type="entry name" value="AAA"/>
    <property type="match status" value="1"/>
</dbReference>
<dbReference type="GO" id="GO:0016887">
    <property type="term" value="F:ATP hydrolysis activity"/>
    <property type="evidence" value="ECO:0007669"/>
    <property type="project" value="InterPro"/>
</dbReference>
<dbReference type="SUPFAM" id="SSF52540">
    <property type="entry name" value="P-loop containing nucleoside triphosphate hydrolases"/>
    <property type="match status" value="1"/>
</dbReference>
<organism evidence="3 4">
    <name type="scientific">Nostoc cycadae WK-1</name>
    <dbReference type="NCBI Taxonomy" id="1861711"/>
    <lineage>
        <taxon>Bacteria</taxon>
        <taxon>Bacillati</taxon>
        <taxon>Cyanobacteriota</taxon>
        <taxon>Cyanophyceae</taxon>
        <taxon>Nostocales</taxon>
        <taxon>Nostocaceae</taxon>
        <taxon>Nostoc</taxon>
    </lineage>
</organism>
<dbReference type="Proteomes" id="UP000236527">
    <property type="component" value="Unassembled WGS sequence"/>
</dbReference>
<evidence type="ECO:0000313" key="3">
    <source>
        <dbReference type="EMBL" id="GBE90952.1"/>
    </source>
</evidence>
<name>A0A2H6LCM7_9NOSO</name>
<dbReference type="InterPro" id="IPR003959">
    <property type="entry name" value="ATPase_AAA_core"/>
</dbReference>
<comment type="caution">
    <text evidence="3">The sequence shown here is derived from an EMBL/GenBank/DDBJ whole genome shotgun (WGS) entry which is preliminary data.</text>
</comment>